<evidence type="ECO:0000313" key="10">
    <source>
        <dbReference type="EMBL" id="MCM2534674.1"/>
    </source>
</evidence>
<feature type="domain" description="Spore germination protein N-terminal" evidence="9">
    <location>
        <begin position="2"/>
        <end position="174"/>
    </location>
</feature>
<keyword evidence="6" id="KW-0564">Palmitate</keyword>
<evidence type="ECO:0000256" key="3">
    <source>
        <dbReference type="ARBA" id="ARBA00022544"/>
    </source>
</evidence>
<evidence type="ECO:0000256" key="7">
    <source>
        <dbReference type="ARBA" id="ARBA00023288"/>
    </source>
</evidence>
<organism evidence="10 11">
    <name type="scientific">Neobacillus pocheonensis</name>
    <dbReference type="NCBI Taxonomy" id="363869"/>
    <lineage>
        <taxon>Bacteria</taxon>
        <taxon>Bacillati</taxon>
        <taxon>Bacillota</taxon>
        <taxon>Bacilli</taxon>
        <taxon>Bacillales</taxon>
        <taxon>Bacillaceae</taxon>
        <taxon>Neobacillus</taxon>
    </lineage>
</organism>
<dbReference type="PANTHER" id="PTHR35789">
    <property type="entry name" value="SPORE GERMINATION PROTEIN B3"/>
    <property type="match status" value="1"/>
</dbReference>
<evidence type="ECO:0000256" key="4">
    <source>
        <dbReference type="ARBA" id="ARBA00022729"/>
    </source>
</evidence>
<comment type="similarity">
    <text evidence="2">Belongs to the GerABKC lipoprotein family.</text>
</comment>
<accession>A0ABT0WEC9</accession>
<dbReference type="InterPro" id="IPR057336">
    <property type="entry name" value="GerAC_N"/>
</dbReference>
<protein>
    <recommendedName>
        <fullName evidence="12">Ger(X)C family spore germination protein</fullName>
    </recommendedName>
</protein>
<dbReference type="InterPro" id="IPR008844">
    <property type="entry name" value="Spore_GerAC-like"/>
</dbReference>
<evidence type="ECO:0000256" key="6">
    <source>
        <dbReference type="ARBA" id="ARBA00023139"/>
    </source>
</evidence>
<evidence type="ECO:0000259" key="9">
    <source>
        <dbReference type="Pfam" id="PF25198"/>
    </source>
</evidence>
<keyword evidence="7" id="KW-0449">Lipoprotein</keyword>
<name>A0ABT0WEC9_9BACI</name>
<evidence type="ECO:0000259" key="8">
    <source>
        <dbReference type="Pfam" id="PF05504"/>
    </source>
</evidence>
<dbReference type="Pfam" id="PF05504">
    <property type="entry name" value="Spore_GerAC"/>
    <property type="match status" value="1"/>
</dbReference>
<keyword evidence="3" id="KW-0309">Germination</keyword>
<evidence type="ECO:0000313" key="11">
    <source>
        <dbReference type="Proteomes" id="UP001523262"/>
    </source>
</evidence>
<comment type="caution">
    <text evidence="10">The sequence shown here is derived from an EMBL/GenBank/DDBJ whole genome shotgun (WGS) entry which is preliminary data.</text>
</comment>
<evidence type="ECO:0000256" key="1">
    <source>
        <dbReference type="ARBA" id="ARBA00004635"/>
    </source>
</evidence>
<keyword evidence="11" id="KW-1185">Reference proteome</keyword>
<comment type="subcellular location">
    <subcellularLocation>
        <location evidence="1">Membrane</location>
        <topology evidence="1">Lipid-anchor</topology>
    </subcellularLocation>
</comment>
<gene>
    <name evidence="10" type="ORF">NDK43_22885</name>
</gene>
<evidence type="ECO:0000256" key="2">
    <source>
        <dbReference type="ARBA" id="ARBA00007886"/>
    </source>
</evidence>
<keyword evidence="4" id="KW-0732">Signal</keyword>
<dbReference type="PANTHER" id="PTHR35789:SF1">
    <property type="entry name" value="SPORE GERMINATION PROTEIN B3"/>
    <property type="match status" value="1"/>
</dbReference>
<sequence length="347" mass="39874">MQNRTYITALGIDYSKGEFIVFIQGLNFSNIAKQEGSSGLQQAAPMFIGQEKAKSIQAAFSKLEQNTALPLYYGHIRTIILSKNVIKKHLNSVIEYMGENPFLRYNCWLFGTKEDVKEIILGESFFNYPSLYSIIHNPEPLFKENFIIPIEKYNRFISKYYQTVGSYVIPSISIKKDQFFNNKKPSNINSLDGGFVIGQQQYKGWVKKQDLTGLKWFSKQASTIPLSLFKEKVSVIIRKPKGLIKVLNGSKPTYDLFVKAKAILVQNEENMSVNKIQKELALKIKREIVKTINKSGEIHADLLNMSEKPYRYKHSKWDIQTLNSMDKSLIKDIIVKIKIVENASYKK</sequence>
<dbReference type="Pfam" id="PF25198">
    <property type="entry name" value="Spore_GerAC_N"/>
    <property type="match status" value="1"/>
</dbReference>
<feature type="domain" description="Spore germination GerAC-like C-terminal" evidence="8">
    <location>
        <begin position="193"/>
        <end position="338"/>
    </location>
</feature>
<dbReference type="InterPro" id="IPR046953">
    <property type="entry name" value="Spore_GerAC-like_C"/>
</dbReference>
<reference evidence="10 11" key="1">
    <citation type="submission" date="2022-06" db="EMBL/GenBank/DDBJ databases">
        <authorList>
            <person name="Jeon C.O."/>
        </authorList>
    </citation>
    <scope>NUCLEOTIDE SEQUENCE [LARGE SCALE GENOMIC DNA]</scope>
    <source>
        <strain evidence="10 11">KCTC 13943</strain>
    </source>
</reference>
<dbReference type="EMBL" id="JAMQCR010000002">
    <property type="protein sequence ID" value="MCM2534674.1"/>
    <property type="molecule type" value="Genomic_DNA"/>
</dbReference>
<evidence type="ECO:0008006" key="12">
    <source>
        <dbReference type="Google" id="ProtNLM"/>
    </source>
</evidence>
<dbReference type="Proteomes" id="UP001523262">
    <property type="component" value="Unassembled WGS sequence"/>
</dbReference>
<keyword evidence="5" id="KW-0472">Membrane</keyword>
<proteinExistence type="inferred from homology"/>
<evidence type="ECO:0000256" key="5">
    <source>
        <dbReference type="ARBA" id="ARBA00023136"/>
    </source>
</evidence>